<accession>A0A024Q8P3</accession>
<sequence length="229" mass="26336">MNTFLKPTPWDKRNFHINTYELTSASEEALQETNQIEGHFTLKIDPTVNTEKLHKYGFYYTDTLMEPVCKKDRLQLFEQEGIELSREYDKTHILEIAGDVFTNGRFHRDFHIPNFMADHRYKNWVNDLIQADKIVALIYENHLAGFFAYEGDKVLLLAMDKSYRGKGLAKSFTSHCVAELFRIGNYDEVRTSISPSNSASLNVFISLGFRLNGAVDVYHKLNGTLPVGV</sequence>
<dbReference type="EMBL" id="CCDP010000001">
    <property type="protein sequence ID" value="CDQ38864.1"/>
    <property type="molecule type" value="Genomic_DNA"/>
</dbReference>
<reference evidence="3" key="2">
    <citation type="submission" date="2014-05" db="EMBL/GenBank/DDBJ databases">
        <title>Draft genome sequence of Virgibacillus massiliensis Vm-5.</title>
        <authorList>
            <person name="Khelaifia S."/>
            <person name="Croce O."/>
            <person name="Lagier J.C."/>
            <person name="Raoult D."/>
        </authorList>
    </citation>
    <scope>NUCLEOTIDE SEQUENCE [LARGE SCALE GENOMIC DNA]</scope>
    <source>
        <strain evidence="3">Vm-5</strain>
    </source>
</reference>
<feature type="domain" description="N-acetyltransferase" evidence="1">
    <location>
        <begin position="80"/>
        <end position="229"/>
    </location>
</feature>
<proteinExistence type="predicted"/>
<name>A0A024Q8P3_9BACI</name>
<dbReference type="InterPro" id="IPR000182">
    <property type="entry name" value="GNAT_dom"/>
</dbReference>
<evidence type="ECO:0000259" key="1">
    <source>
        <dbReference type="PROSITE" id="PS51186"/>
    </source>
</evidence>
<dbReference type="OrthoDB" id="9796919at2"/>
<dbReference type="SUPFAM" id="SSF55729">
    <property type="entry name" value="Acyl-CoA N-acyltransferases (Nat)"/>
    <property type="match status" value="1"/>
</dbReference>
<dbReference type="Gene3D" id="3.40.630.30">
    <property type="match status" value="1"/>
</dbReference>
<dbReference type="PROSITE" id="PS51186">
    <property type="entry name" value="GNAT"/>
    <property type="match status" value="1"/>
</dbReference>
<dbReference type="eggNOG" id="COG1670">
    <property type="taxonomic scope" value="Bacteria"/>
</dbReference>
<dbReference type="Proteomes" id="UP000028875">
    <property type="component" value="Unassembled WGS sequence"/>
</dbReference>
<dbReference type="GO" id="GO:0016747">
    <property type="term" value="F:acyltransferase activity, transferring groups other than amino-acyl groups"/>
    <property type="evidence" value="ECO:0007669"/>
    <property type="project" value="InterPro"/>
</dbReference>
<dbReference type="RefSeq" id="WP_021289236.1">
    <property type="nucleotide sequence ID" value="NZ_BNER01000003.1"/>
</dbReference>
<protein>
    <recommendedName>
        <fullName evidence="1">N-acetyltransferase domain-containing protein</fullName>
    </recommendedName>
</protein>
<evidence type="ECO:0000313" key="2">
    <source>
        <dbReference type="EMBL" id="CDQ38864.1"/>
    </source>
</evidence>
<evidence type="ECO:0000313" key="3">
    <source>
        <dbReference type="Proteomes" id="UP000028875"/>
    </source>
</evidence>
<dbReference type="AlphaFoldDB" id="A0A024Q8P3"/>
<organism evidence="2 3">
    <name type="scientific">Virgibacillus massiliensis</name>
    <dbReference type="NCBI Taxonomy" id="1462526"/>
    <lineage>
        <taxon>Bacteria</taxon>
        <taxon>Bacillati</taxon>
        <taxon>Bacillota</taxon>
        <taxon>Bacilli</taxon>
        <taxon>Bacillales</taxon>
        <taxon>Bacillaceae</taxon>
        <taxon>Virgibacillus</taxon>
    </lineage>
</organism>
<comment type="caution">
    <text evidence="2">The sequence shown here is derived from an EMBL/GenBank/DDBJ whole genome shotgun (WGS) entry which is preliminary data.</text>
</comment>
<dbReference type="InterPro" id="IPR016181">
    <property type="entry name" value="Acyl_CoA_acyltransferase"/>
</dbReference>
<reference evidence="2 3" key="1">
    <citation type="submission" date="2014-03" db="EMBL/GenBank/DDBJ databases">
        <authorList>
            <person name="Urmite Genomes U."/>
        </authorList>
    </citation>
    <scope>NUCLEOTIDE SEQUENCE [LARGE SCALE GENOMIC DNA]</scope>
    <source>
        <strain evidence="2 3">Vm-5</strain>
    </source>
</reference>
<dbReference type="STRING" id="1462526.BN990_01140"/>
<dbReference type="Pfam" id="PF00583">
    <property type="entry name" value="Acetyltransf_1"/>
    <property type="match status" value="1"/>
</dbReference>
<gene>
    <name evidence="2" type="ORF">BN990_01140</name>
</gene>
<keyword evidence="3" id="KW-1185">Reference proteome</keyword>